<name>A0A846GYL6_9CYAN</name>
<gene>
    <name evidence="1" type="ORF">PI95_000520</name>
</gene>
<dbReference type="RefSeq" id="WP_163518471.1">
    <property type="nucleotide sequence ID" value="NZ_JTCM02000001.1"/>
</dbReference>
<dbReference type="AlphaFoldDB" id="A0A846GYL6"/>
<dbReference type="EMBL" id="JTCM02000001">
    <property type="protein sequence ID" value="NEU71097.1"/>
    <property type="molecule type" value="Genomic_DNA"/>
</dbReference>
<accession>A0A846GYL6</accession>
<keyword evidence="2" id="KW-1185">Reference proteome</keyword>
<sequence length="55" mass="6179">MHDSEEIHEPEADLIGFSMGIKSHQEAAVITTDIFELSIIYGSFVLQKNWSRGSL</sequence>
<organism evidence="1 2">
    <name type="scientific">Hassallia byssoidea VB512170</name>
    <dbReference type="NCBI Taxonomy" id="1304833"/>
    <lineage>
        <taxon>Bacteria</taxon>
        <taxon>Bacillati</taxon>
        <taxon>Cyanobacteriota</taxon>
        <taxon>Cyanophyceae</taxon>
        <taxon>Nostocales</taxon>
        <taxon>Tolypothrichaceae</taxon>
        <taxon>Hassallia</taxon>
    </lineage>
</organism>
<comment type="caution">
    <text evidence="1">The sequence shown here is derived from an EMBL/GenBank/DDBJ whole genome shotgun (WGS) entry which is preliminary data.</text>
</comment>
<reference evidence="1 2" key="1">
    <citation type="journal article" date="2015" name="Genome Announc.">
        <title>Draft Genome Sequence of Cyanobacterium Hassallia byssoidea Strain VB512170, Isolated from Monuments in India.</title>
        <authorList>
            <person name="Singh D."/>
            <person name="Chandrababunaidu M.M."/>
            <person name="Panda A."/>
            <person name="Sen D."/>
            <person name="Bhattacharyya S."/>
            <person name="Adhikary S.P."/>
            <person name="Tripathy S."/>
        </authorList>
    </citation>
    <scope>NUCLEOTIDE SEQUENCE [LARGE SCALE GENOMIC DNA]</scope>
    <source>
        <strain evidence="1 2">VB512170</strain>
    </source>
</reference>
<protein>
    <submittedName>
        <fullName evidence="1">Uncharacterized protein</fullName>
    </submittedName>
</protein>
<evidence type="ECO:0000313" key="2">
    <source>
        <dbReference type="Proteomes" id="UP000031549"/>
    </source>
</evidence>
<dbReference type="Proteomes" id="UP000031549">
    <property type="component" value="Unassembled WGS sequence"/>
</dbReference>
<evidence type="ECO:0000313" key="1">
    <source>
        <dbReference type="EMBL" id="NEU71097.1"/>
    </source>
</evidence>
<proteinExistence type="predicted"/>